<dbReference type="AlphaFoldDB" id="A0A6A3AFB3"/>
<name>A0A6A3AFB3_HIBSY</name>
<reference evidence="1" key="1">
    <citation type="submission" date="2019-09" db="EMBL/GenBank/DDBJ databases">
        <title>Draft genome information of white flower Hibiscus syriacus.</title>
        <authorList>
            <person name="Kim Y.-M."/>
        </authorList>
    </citation>
    <scope>NUCLEOTIDE SEQUENCE [LARGE SCALE GENOMIC DNA]</scope>
    <source>
        <strain evidence="1">YM2019G1</strain>
    </source>
</reference>
<protein>
    <submittedName>
        <fullName evidence="1">Detected protein of confused Function</fullName>
    </submittedName>
</protein>
<sequence>MPKCNFGIAFDIDGVILLGRVPIGGSPQARRRLYGDSGEWSAPYLFLTNGGDVPETKRSKELRTFGSKYYVFSGCKDHSALNELIIAIGKGDPALVMSEMVSTKLFSARKVTSFEQLAMYFENIDPVSQYKRWTAMPLSDRKGSTVPIYEISSVRVKATFVIRDPVDWGRDIQVFMVFNMKSGQV</sequence>
<dbReference type="Gene3D" id="3.40.50.1000">
    <property type="entry name" value="HAD superfamily/HAD-like"/>
    <property type="match status" value="1"/>
</dbReference>
<proteinExistence type="predicted"/>
<dbReference type="SUPFAM" id="SSF56784">
    <property type="entry name" value="HAD-like"/>
    <property type="match status" value="1"/>
</dbReference>
<evidence type="ECO:0000313" key="2">
    <source>
        <dbReference type="Proteomes" id="UP000436088"/>
    </source>
</evidence>
<keyword evidence="2" id="KW-1185">Reference proteome</keyword>
<dbReference type="InterPro" id="IPR006357">
    <property type="entry name" value="HAD-SF_hydro_IIA"/>
</dbReference>
<dbReference type="EMBL" id="VEPZ02001022">
    <property type="protein sequence ID" value="KAE8701542.1"/>
    <property type="molecule type" value="Genomic_DNA"/>
</dbReference>
<accession>A0A6A3AFB3</accession>
<evidence type="ECO:0000313" key="1">
    <source>
        <dbReference type="EMBL" id="KAE8701542.1"/>
    </source>
</evidence>
<gene>
    <name evidence="1" type="ORF">F3Y22_tig00110546pilonHSYRG00043</name>
</gene>
<dbReference type="InterPro" id="IPR036412">
    <property type="entry name" value="HAD-like_sf"/>
</dbReference>
<dbReference type="InterPro" id="IPR023214">
    <property type="entry name" value="HAD_sf"/>
</dbReference>
<organism evidence="1 2">
    <name type="scientific">Hibiscus syriacus</name>
    <name type="common">Rose of Sharon</name>
    <dbReference type="NCBI Taxonomy" id="106335"/>
    <lineage>
        <taxon>Eukaryota</taxon>
        <taxon>Viridiplantae</taxon>
        <taxon>Streptophyta</taxon>
        <taxon>Embryophyta</taxon>
        <taxon>Tracheophyta</taxon>
        <taxon>Spermatophyta</taxon>
        <taxon>Magnoliopsida</taxon>
        <taxon>eudicotyledons</taxon>
        <taxon>Gunneridae</taxon>
        <taxon>Pentapetalae</taxon>
        <taxon>rosids</taxon>
        <taxon>malvids</taxon>
        <taxon>Malvales</taxon>
        <taxon>Malvaceae</taxon>
        <taxon>Malvoideae</taxon>
        <taxon>Hibiscus</taxon>
    </lineage>
</organism>
<comment type="caution">
    <text evidence="1">The sequence shown here is derived from an EMBL/GenBank/DDBJ whole genome shotgun (WGS) entry which is preliminary data.</text>
</comment>
<dbReference type="Pfam" id="PF13344">
    <property type="entry name" value="Hydrolase_6"/>
    <property type="match status" value="1"/>
</dbReference>
<dbReference type="Proteomes" id="UP000436088">
    <property type="component" value="Unassembled WGS sequence"/>
</dbReference>